<protein>
    <submittedName>
        <fullName evidence="1">Uncharacterized protein DUF2478</fullName>
    </submittedName>
</protein>
<evidence type="ECO:0000313" key="1">
    <source>
        <dbReference type="EMBL" id="TDP82684.1"/>
    </source>
</evidence>
<gene>
    <name evidence="1" type="ORF">EDD54_3954</name>
</gene>
<organism evidence="1 2">
    <name type="scientific">Oharaeibacter diazotrophicus</name>
    <dbReference type="NCBI Taxonomy" id="1920512"/>
    <lineage>
        <taxon>Bacteria</taxon>
        <taxon>Pseudomonadati</taxon>
        <taxon>Pseudomonadota</taxon>
        <taxon>Alphaproteobacteria</taxon>
        <taxon>Hyphomicrobiales</taxon>
        <taxon>Pleomorphomonadaceae</taxon>
        <taxon>Oharaeibacter</taxon>
    </lineage>
</organism>
<comment type="caution">
    <text evidence="1">The sequence shown here is derived from an EMBL/GenBank/DDBJ whole genome shotgun (WGS) entry which is preliminary data.</text>
</comment>
<dbReference type="OrthoDB" id="5918880at2"/>
<dbReference type="Proteomes" id="UP000294547">
    <property type="component" value="Unassembled WGS sequence"/>
</dbReference>
<dbReference type="EMBL" id="SNXY01000010">
    <property type="protein sequence ID" value="TDP82684.1"/>
    <property type="molecule type" value="Genomic_DNA"/>
</dbReference>
<accession>A0A4R6R9S3</accession>
<sequence>MTSSLPLAAIFFARGETVDDVLAAAAETLAAEGLVVAGTVQAVGAAEEGCCGPMLVRDLSDGTVTVISQDLGKLATGCRLDGGALAEVAVRLDAALDRGADVLVVNRFGKAEGEGGGLRSVIERAVADGLPVVLAVRADHAAVWDAFHAGTATTLPADAAAVVRWCREAMAAPRAA</sequence>
<name>A0A4R6R9S3_9HYPH</name>
<dbReference type="InterPro" id="IPR018912">
    <property type="entry name" value="DUF2478"/>
</dbReference>
<evidence type="ECO:0000313" key="2">
    <source>
        <dbReference type="Proteomes" id="UP000294547"/>
    </source>
</evidence>
<dbReference type="Pfam" id="PF10649">
    <property type="entry name" value="DUF2478"/>
    <property type="match status" value="1"/>
</dbReference>
<keyword evidence="2" id="KW-1185">Reference proteome</keyword>
<dbReference type="RefSeq" id="WP_126538905.1">
    <property type="nucleotide sequence ID" value="NZ_BSPM01000007.1"/>
</dbReference>
<proteinExistence type="predicted"/>
<reference evidence="1 2" key="1">
    <citation type="submission" date="2019-03" db="EMBL/GenBank/DDBJ databases">
        <title>Genomic Encyclopedia of Type Strains, Phase IV (KMG-IV): sequencing the most valuable type-strain genomes for metagenomic binning, comparative biology and taxonomic classification.</title>
        <authorList>
            <person name="Goeker M."/>
        </authorList>
    </citation>
    <scope>NUCLEOTIDE SEQUENCE [LARGE SCALE GENOMIC DNA]</scope>
    <source>
        <strain evidence="1 2">DSM 102969</strain>
    </source>
</reference>
<dbReference type="AlphaFoldDB" id="A0A4R6R9S3"/>